<dbReference type="EMBL" id="VSSQ01074629">
    <property type="protein sequence ID" value="MPN25450.1"/>
    <property type="molecule type" value="Genomic_DNA"/>
</dbReference>
<organism evidence="1">
    <name type="scientific">bioreactor metagenome</name>
    <dbReference type="NCBI Taxonomy" id="1076179"/>
    <lineage>
        <taxon>unclassified sequences</taxon>
        <taxon>metagenomes</taxon>
        <taxon>ecological metagenomes</taxon>
    </lineage>
</organism>
<protein>
    <submittedName>
        <fullName evidence="1">Uncharacterized protein</fullName>
    </submittedName>
</protein>
<proteinExistence type="predicted"/>
<gene>
    <name evidence="1" type="ORF">SDC9_172859</name>
</gene>
<accession>A0A645GH31</accession>
<sequence>MSLAKPISWVTITEVMPEVTKSLITTNTSLTISGSKAEVGSSKSMTSGSIAKARTIAKRCF</sequence>
<reference evidence="1" key="1">
    <citation type="submission" date="2019-08" db="EMBL/GenBank/DDBJ databases">
        <authorList>
            <person name="Kucharzyk K."/>
            <person name="Murdoch R.W."/>
            <person name="Higgins S."/>
            <person name="Loffler F."/>
        </authorList>
    </citation>
    <scope>NUCLEOTIDE SEQUENCE</scope>
</reference>
<dbReference type="AntiFam" id="ANF00062">
    <property type="entry name" value="Shadow ORF (opposite ABC transporter protein)"/>
</dbReference>
<name>A0A645GH31_9ZZZZ</name>
<evidence type="ECO:0000313" key="1">
    <source>
        <dbReference type="EMBL" id="MPN25450.1"/>
    </source>
</evidence>
<dbReference type="AlphaFoldDB" id="A0A645GH31"/>
<comment type="caution">
    <text evidence="1">The sequence shown here is derived from an EMBL/GenBank/DDBJ whole genome shotgun (WGS) entry which is preliminary data.</text>
</comment>